<dbReference type="GO" id="GO:0015628">
    <property type="term" value="P:protein secretion by the type II secretion system"/>
    <property type="evidence" value="ECO:0007669"/>
    <property type="project" value="InterPro"/>
</dbReference>
<keyword evidence="9 12" id="KW-1133">Transmembrane helix</keyword>
<keyword evidence="8" id="KW-0574">Periplasm</keyword>
<evidence type="ECO:0000256" key="6">
    <source>
        <dbReference type="ARBA" id="ARBA00022519"/>
    </source>
</evidence>
<evidence type="ECO:0000256" key="7">
    <source>
        <dbReference type="ARBA" id="ARBA00022692"/>
    </source>
</evidence>
<evidence type="ECO:0000313" key="14">
    <source>
        <dbReference type="EMBL" id="RTH00560.1"/>
    </source>
</evidence>
<evidence type="ECO:0000256" key="2">
    <source>
        <dbReference type="ARBA" id="ARBA00004377"/>
    </source>
</evidence>
<comment type="subcellular location">
    <subcellularLocation>
        <location evidence="2">Cell inner membrane</location>
        <topology evidence="2">Single-pass membrane protein</topology>
    </subcellularLocation>
    <subcellularLocation>
        <location evidence="1">Cell outer membrane</location>
        <topology evidence="1">Single-pass membrane protein</topology>
    </subcellularLocation>
    <subcellularLocation>
        <location evidence="3">Periplasm</location>
    </subcellularLocation>
</comment>
<keyword evidence="11" id="KW-0998">Cell outer membrane</keyword>
<evidence type="ECO:0000256" key="4">
    <source>
        <dbReference type="ARBA" id="ARBA00022475"/>
    </source>
</evidence>
<proteinExistence type="predicted"/>
<sequence>MRSGFSLLELLVVLGILAVVGLLGYSNFAPAYRLQAAATELQKALQTARTEAIRRGDAVTVEMANGELLVKVGSQTLARFRPQNYGATLQAPVPGSFTLNALGRPGDETKKEFTLAMGNRTRSLTLEASGRIH</sequence>
<comment type="caution">
    <text evidence="14">The sequence shown here is derived from an EMBL/GenBank/DDBJ whole genome shotgun (WGS) entry which is preliminary data.</text>
</comment>
<protein>
    <submittedName>
        <fullName evidence="14">Prepilin-type cleavage/methylation domain-containing protein</fullName>
    </submittedName>
</protein>
<dbReference type="GO" id="GO:0009279">
    <property type="term" value="C:cell outer membrane"/>
    <property type="evidence" value="ECO:0007669"/>
    <property type="project" value="UniProtKB-SubCell"/>
</dbReference>
<dbReference type="InterPro" id="IPR045584">
    <property type="entry name" value="Pilin-like"/>
</dbReference>
<dbReference type="SUPFAM" id="SSF54523">
    <property type="entry name" value="Pili subunits"/>
    <property type="match status" value="1"/>
</dbReference>
<reference evidence="14 15" key="1">
    <citation type="journal article" date="2019" name="Extremophiles">
        <title>Biogeography of thermophiles and predominance of Thermus scotoductus in domestic water heaters.</title>
        <authorList>
            <person name="Wilpiszeski R.L."/>
            <person name="Zhang Z."/>
            <person name="House C.H."/>
        </authorList>
    </citation>
    <scope>NUCLEOTIDE SEQUENCE [LARGE SCALE GENOMIC DNA]</scope>
    <source>
        <strain evidence="14 15">32_S32</strain>
    </source>
</reference>
<evidence type="ECO:0000256" key="12">
    <source>
        <dbReference type="SAM" id="Phobius"/>
    </source>
</evidence>
<dbReference type="RefSeq" id="WP_028493098.1">
    <property type="nucleotide sequence ID" value="NZ_PELN01000364.1"/>
</dbReference>
<evidence type="ECO:0000256" key="8">
    <source>
        <dbReference type="ARBA" id="ARBA00022764"/>
    </source>
</evidence>
<dbReference type="InterPro" id="IPR012902">
    <property type="entry name" value="N_methyl_site"/>
</dbReference>
<dbReference type="GO" id="GO:0015627">
    <property type="term" value="C:type II protein secretion system complex"/>
    <property type="evidence" value="ECO:0007669"/>
    <property type="project" value="InterPro"/>
</dbReference>
<dbReference type="Pfam" id="PF12019">
    <property type="entry name" value="GspH"/>
    <property type="match status" value="1"/>
</dbReference>
<evidence type="ECO:0000256" key="11">
    <source>
        <dbReference type="ARBA" id="ARBA00023237"/>
    </source>
</evidence>
<organism evidence="14 15">
    <name type="scientific">Thermus scotoductus</name>
    <dbReference type="NCBI Taxonomy" id="37636"/>
    <lineage>
        <taxon>Bacteria</taxon>
        <taxon>Thermotogati</taxon>
        <taxon>Deinococcota</taxon>
        <taxon>Deinococci</taxon>
        <taxon>Thermales</taxon>
        <taxon>Thermaceae</taxon>
        <taxon>Thermus</taxon>
    </lineage>
</organism>
<keyword evidence="5" id="KW-0488">Methylation</keyword>
<dbReference type="Pfam" id="PF07963">
    <property type="entry name" value="N_methyl"/>
    <property type="match status" value="1"/>
</dbReference>
<keyword evidence="10 12" id="KW-0472">Membrane</keyword>
<dbReference type="EMBL" id="PELR01000390">
    <property type="protein sequence ID" value="RTH00560.1"/>
    <property type="molecule type" value="Genomic_DNA"/>
</dbReference>
<dbReference type="NCBIfam" id="TIGR02532">
    <property type="entry name" value="IV_pilin_GFxxxE"/>
    <property type="match status" value="1"/>
</dbReference>
<keyword evidence="7 12" id="KW-0812">Transmembrane</keyword>
<name>A0A430QZG5_THESC</name>
<feature type="domain" description="General secretion pathway GspH" evidence="13">
    <location>
        <begin position="37"/>
        <end position="130"/>
    </location>
</feature>
<dbReference type="Proteomes" id="UP000286910">
    <property type="component" value="Unassembled WGS sequence"/>
</dbReference>
<keyword evidence="4" id="KW-1003">Cell membrane</keyword>
<evidence type="ECO:0000313" key="15">
    <source>
        <dbReference type="Proteomes" id="UP000286910"/>
    </source>
</evidence>
<dbReference type="GO" id="GO:0005886">
    <property type="term" value="C:plasma membrane"/>
    <property type="evidence" value="ECO:0007669"/>
    <property type="project" value="UniProtKB-SubCell"/>
</dbReference>
<dbReference type="GO" id="GO:0042597">
    <property type="term" value="C:periplasmic space"/>
    <property type="evidence" value="ECO:0007669"/>
    <property type="project" value="UniProtKB-SubCell"/>
</dbReference>
<dbReference type="Gene3D" id="3.55.40.10">
    <property type="entry name" value="minor pseudopilin epsh domain"/>
    <property type="match status" value="1"/>
</dbReference>
<dbReference type="AlphaFoldDB" id="A0A430QZG5"/>
<evidence type="ECO:0000256" key="10">
    <source>
        <dbReference type="ARBA" id="ARBA00023136"/>
    </source>
</evidence>
<keyword evidence="6" id="KW-0997">Cell inner membrane</keyword>
<evidence type="ECO:0000256" key="1">
    <source>
        <dbReference type="ARBA" id="ARBA00004203"/>
    </source>
</evidence>
<evidence type="ECO:0000256" key="9">
    <source>
        <dbReference type="ARBA" id="ARBA00022989"/>
    </source>
</evidence>
<evidence type="ECO:0000259" key="13">
    <source>
        <dbReference type="Pfam" id="PF12019"/>
    </source>
</evidence>
<feature type="transmembrane region" description="Helical" evidence="12">
    <location>
        <begin position="6"/>
        <end position="25"/>
    </location>
</feature>
<dbReference type="InterPro" id="IPR022346">
    <property type="entry name" value="T2SS_GspH"/>
</dbReference>
<gene>
    <name evidence="14" type="ORF">CSW45_13275</name>
</gene>
<accession>A0A430QZG5</accession>
<dbReference type="PROSITE" id="PS00409">
    <property type="entry name" value="PROKAR_NTER_METHYL"/>
    <property type="match status" value="1"/>
</dbReference>
<evidence type="ECO:0000256" key="5">
    <source>
        <dbReference type="ARBA" id="ARBA00022481"/>
    </source>
</evidence>
<evidence type="ECO:0000256" key="3">
    <source>
        <dbReference type="ARBA" id="ARBA00004418"/>
    </source>
</evidence>